<sequence>MLSRAPLRKAVPHGHPPSAIWRLCAHEAARTTSLIINKNWQNGENEVPQNWSDAQLVLFKKPNTGTEAGHHRPIGLQDQLGKLTFRSLLFPYQDYIYGFTKQFPQYGYTPQRSHKDALRRVFEHCRLVRSECLMQKCTLRDRFAGAQPTSLVRGVQVTLDLAGRLRCHAQGQTCPRHAGHAPAASAY</sequence>
<evidence type="ECO:0008006" key="3">
    <source>
        <dbReference type="Google" id="ProtNLM"/>
    </source>
</evidence>
<name>A0A812GNW5_9DINO</name>
<evidence type="ECO:0000313" key="1">
    <source>
        <dbReference type="EMBL" id="CAE6935655.1"/>
    </source>
</evidence>
<organism evidence="1 2">
    <name type="scientific">Symbiodinium natans</name>
    <dbReference type="NCBI Taxonomy" id="878477"/>
    <lineage>
        <taxon>Eukaryota</taxon>
        <taxon>Sar</taxon>
        <taxon>Alveolata</taxon>
        <taxon>Dinophyceae</taxon>
        <taxon>Suessiales</taxon>
        <taxon>Symbiodiniaceae</taxon>
        <taxon>Symbiodinium</taxon>
    </lineage>
</organism>
<gene>
    <name evidence="1" type="ORF">SNAT2548_LOCUS1018</name>
</gene>
<keyword evidence="2" id="KW-1185">Reference proteome</keyword>
<reference evidence="1" key="1">
    <citation type="submission" date="2021-02" db="EMBL/GenBank/DDBJ databases">
        <authorList>
            <person name="Dougan E. K."/>
            <person name="Rhodes N."/>
            <person name="Thang M."/>
            <person name="Chan C."/>
        </authorList>
    </citation>
    <scope>NUCLEOTIDE SEQUENCE</scope>
</reference>
<comment type="caution">
    <text evidence="1">The sequence shown here is derived from an EMBL/GenBank/DDBJ whole genome shotgun (WGS) entry which is preliminary data.</text>
</comment>
<proteinExistence type="predicted"/>
<dbReference type="EMBL" id="CAJNDS010000052">
    <property type="protein sequence ID" value="CAE6935655.1"/>
    <property type="molecule type" value="Genomic_DNA"/>
</dbReference>
<accession>A0A812GNW5</accession>
<dbReference type="Proteomes" id="UP000604046">
    <property type="component" value="Unassembled WGS sequence"/>
</dbReference>
<dbReference type="AlphaFoldDB" id="A0A812GNW5"/>
<protein>
    <recommendedName>
        <fullName evidence="3">Reverse transcriptase domain-containing protein</fullName>
    </recommendedName>
</protein>
<evidence type="ECO:0000313" key="2">
    <source>
        <dbReference type="Proteomes" id="UP000604046"/>
    </source>
</evidence>